<dbReference type="Pfam" id="PF10613">
    <property type="entry name" value="Lig_chan-Glu_bd"/>
    <property type="match status" value="1"/>
</dbReference>
<dbReference type="EMBL" id="NEDP02001154">
    <property type="protein sequence ID" value="OWF54153.1"/>
    <property type="molecule type" value="Genomic_DNA"/>
</dbReference>
<evidence type="ECO:0000313" key="19">
    <source>
        <dbReference type="Proteomes" id="UP000242188"/>
    </source>
</evidence>
<protein>
    <submittedName>
        <fullName evidence="18">Glutamate receptor 4</fullName>
    </submittedName>
</protein>
<gene>
    <name evidence="18" type="ORF">KP79_PYT18899</name>
</gene>
<dbReference type="GO" id="GO:0045211">
    <property type="term" value="C:postsynaptic membrane"/>
    <property type="evidence" value="ECO:0007669"/>
    <property type="project" value="UniProtKB-SubCell"/>
</dbReference>
<dbReference type="InterPro" id="IPR001828">
    <property type="entry name" value="ANF_lig-bd_rcpt"/>
</dbReference>
<dbReference type="SMART" id="SM00079">
    <property type="entry name" value="PBPe"/>
    <property type="match status" value="1"/>
</dbReference>
<dbReference type="InterPro" id="IPR019594">
    <property type="entry name" value="Glu/Gly-bd"/>
</dbReference>
<dbReference type="GO" id="GO:0015276">
    <property type="term" value="F:ligand-gated monoatomic ion channel activity"/>
    <property type="evidence" value="ECO:0007669"/>
    <property type="project" value="InterPro"/>
</dbReference>
<comment type="subcellular location">
    <subcellularLocation>
        <location evidence="1">Membrane</location>
        <topology evidence="1">Multi-pass membrane protein</topology>
    </subcellularLocation>
    <subcellularLocation>
        <location evidence="13">Postsynaptic cell membrane</location>
    </subcellularLocation>
</comment>
<name>A0A210QZG3_MIZYE</name>
<feature type="signal peptide" evidence="15">
    <location>
        <begin position="1"/>
        <end position="23"/>
    </location>
</feature>
<evidence type="ECO:0000256" key="15">
    <source>
        <dbReference type="SAM" id="SignalP"/>
    </source>
</evidence>
<evidence type="ECO:0000256" key="11">
    <source>
        <dbReference type="ARBA" id="ARBA00023286"/>
    </source>
</evidence>
<proteinExistence type="predicted"/>
<reference evidence="18 19" key="1">
    <citation type="journal article" date="2017" name="Nat. Ecol. Evol.">
        <title>Scallop genome provides insights into evolution of bilaterian karyotype and development.</title>
        <authorList>
            <person name="Wang S."/>
            <person name="Zhang J."/>
            <person name="Jiao W."/>
            <person name="Li J."/>
            <person name="Xun X."/>
            <person name="Sun Y."/>
            <person name="Guo X."/>
            <person name="Huan P."/>
            <person name="Dong B."/>
            <person name="Zhang L."/>
            <person name="Hu X."/>
            <person name="Sun X."/>
            <person name="Wang J."/>
            <person name="Zhao C."/>
            <person name="Wang Y."/>
            <person name="Wang D."/>
            <person name="Huang X."/>
            <person name="Wang R."/>
            <person name="Lv J."/>
            <person name="Li Y."/>
            <person name="Zhang Z."/>
            <person name="Liu B."/>
            <person name="Lu W."/>
            <person name="Hui Y."/>
            <person name="Liang J."/>
            <person name="Zhou Z."/>
            <person name="Hou R."/>
            <person name="Li X."/>
            <person name="Liu Y."/>
            <person name="Li H."/>
            <person name="Ning X."/>
            <person name="Lin Y."/>
            <person name="Zhao L."/>
            <person name="Xing Q."/>
            <person name="Dou J."/>
            <person name="Li Y."/>
            <person name="Mao J."/>
            <person name="Guo H."/>
            <person name="Dou H."/>
            <person name="Li T."/>
            <person name="Mu C."/>
            <person name="Jiang W."/>
            <person name="Fu Q."/>
            <person name="Fu X."/>
            <person name="Miao Y."/>
            <person name="Liu J."/>
            <person name="Yu Q."/>
            <person name="Li R."/>
            <person name="Liao H."/>
            <person name="Li X."/>
            <person name="Kong Y."/>
            <person name="Jiang Z."/>
            <person name="Chourrout D."/>
            <person name="Li R."/>
            <person name="Bao Z."/>
        </authorList>
    </citation>
    <scope>NUCLEOTIDE SEQUENCE [LARGE SCALE GENOMIC DNA]</scope>
    <source>
        <strain evidence="18 19">PY_sf001</strain>
    </source>
</reference>
<dbReference type="Gene3D" id="3.40.190.10">
    <property type="entry name" value="Periplasmic binding protein-like II"/>
    <property type="match status" value="2"/>
</dbReference>
<keyword evidence="6" id="KW-0406">Ion transport</keyword>
<keyword evidence="11" id="KW-1071">Ligand-gated ion channel</keyword>
<dbReference type="SMART" id="SM00918">
    <property type="entry name" value="Lig_chan-Glu_bd"/>
    <property type="match status" value="1"/>
</dbReference>
<evidence type="ECO:0000256" key="3">
    <source>
        <dbReference type="ARBA" id="ARBA00022692"/>
    </source>
</evidence>
<evidence type="ECO:0000256" key="10">
    <source>
        <dbReference type="ARBA" id="ARBA00023257"/>
    </source>
</evidence>
<dbReference type="OrthoDB" id="5984008at2759"/>
<evidence type="ECO:0000256" key="14">
    <source>
        <dbReference type="SAM" id="Phobius"/>
    </source>
</evidence>
<keyword evidence="5" id="KW-0770">Synapse</keyword>
<dbReference type="AlphaFoldDB" id="A0A210QZG3"/>
<evidence type="ECO:0000256" key="9">
    <source>
        <dbReference type="ARBA" id="ARBA00023180"/>
    </source>
</evidence>
<evidence type="ECO:0000256" key="13">
    <source>
        <dbReference type="ARBA" id="ARBA00034100"/>
    </source>
</evidence>
<organism evidence="18 19">
    <name type="scientific">Mizuhopecten yessoensis</name>
    <name type="common">Japanese scallop</name>
    <name type="synonym">Patinopecten yessoensis</name>
    <dbReference type="NCBI Taxonomy" id="6573"/>
    <lineage>
        <taxon>Eukaryota</taxon>
        <taxon>Metazoa</taxon>
        <taxon>Spiralia</taxon>
        <taxon>Lophotrochozoa</taxon>
        <taxon>Mollusca</taxon>
        <taxon>Bivalvia</taxon>
        <taxon>Autobranchia</taxon>
        <taxon>Pteriomorphia</taxon>
        <taxon>Pectinida</taxon>
        <taxon>Pectinoidea</taxon>
        <taxon>Pectinidae</taxon>
        <taxon>Mizuhopecten</taxon>
    </lineage>
</organism>
<sequence>MPSKDVFLTLFFLLGNLNDSCNTDIHGKVLASLMPSKDVFLTLLFLLDSLNDSCNTDLHVKVLASLMPSKDVFLTLLFLLGNLIYDLLEGNTSVAGMVGGNRLPWNWLRLGLFLALFTQCLAKKLECMPASSDQKRYTFNVGVLSSQPGHSFQSFMTAHIKNNETAVKNCFESPSVVNMDIAQDLKIPDSGWTKIKNRMNIQVIDQANLSSEHGLTVVIGPFYTNMAMILQMNGIPYVVTDYKGFDWIDSNRVTDSVQWHSVVEMRPAAAEINLAIVDICRAHNWTSVVVVLPDNPRENQECKDLVNQMIQSHISPIPYALSLGNTAKTSEQTQDVLRNAQMLEQRVVLTCSPRDEKDKLIETVLHEAMTFGLLEDDQNVFILLDTSMYLEPLKEMNMYRKGLYAARCRLYAFRYTLNKVNLTSSQEATITDAAELVNRAQTRYLQMSDGYFDPDFSKKDFLEALRQVTFDSPMTGHVQFNDEGKRVNYTLLLVNHGGMGLFHKVGEWNPNGSSVQDRLRLFPSSRGIDDDQGSIFDNVLKVVVVIEEPFVIRREGRNGHSYEGNDRYEGFTIDILKELAKVLQLKYEIYESPNNVYGSENANGSWNGMVEEVLSGRANLGMGAISITSSREKVIDFSLGVISTGVNMLIKKPKEAKNIFQFMEPFSLFLWLAIVGASIIVSIILFVLDYTNPERQFTVKETLWFSIGTLLMRGTDFSPRPTSQRIITAGFTFFVLITVTTYTANMAAFLTTTNLEQPVTSLEELAERSDIECGTIDKSATMKFLQDGSKSVYREIWKKIRQSDHGLVQNSTVGRQRVEQGHYAFIFDYLINLYSEKNYCETKMVGIPVRLQEHGIVMPAGASFKTRINIGLVQLNERNFIQDMQKKWWDNKRKCDNGKSGRSSTQVEFSISHMAGVFIVGGFGMACSVAFFLFKKFYVLARNDEEKDKMPESVLLDSSQKIPGDML</sequence>
<dbReference type="FunFam" id="1.10.287.70:FF:000143">
    <property type="entry name" value="Probable glutamate receptor"/>
    <property type="match status" value="1"/>
</dbReference>
<dbReference type="InterPro" id="IPR015683">
    <property type="entry name" value="Ionotropic_Glu_rcpt"/>
</dbReference>
<evidence type="ECO:0000256" key="12">
    <source>
        <dbReference type="ARBA" id="ARBA00023303"/>
    </source>
</evidence>
<feature type="domain" description="Ionotropic glutamate receptor C-terminal" evidence="16">
    <location>
        <begin position="539"/>
        <end position="891"/>
    </location>
</feature>
<evidence type="ECO:0000256" key="1">
    <source>
        <dbReference type="ARBA" id="ARBA00004141"/>
    </source>
</evidence>
<evidence type="ECO:0000256" key="4">
    <source>
        <dbReference type="ARBA" id="ARBA00022989"/>
    </source>
</evidence>
<evidence type="ECO:0000313" key="18">
    <source>
        <dbReference type="EMBL" id="OWF54153.1"/>
    </source>
</evidence>
<dbReference type="Pfam" id="PF01094">
    <property type="entry name" value="ANF_receptor"/>
    <property type="match status" value="1"/>
</dbReference>
<dbReference type="FunFam" id="3.40.190.10:FF:000024">
    <property type="entry name" value="Glutamate receptor, ionotropic, delta 1"/>
    <property type="match status" value="1"/>
</dbReference>
<keyword evidence="10" id="KW-0628">Postsynaptic cell membrane</keyword>
<dbReference type="Proteomes" id="UP000242188">
    <property type="component" value="Unassembled WGS sequence"/>
</dbReference>
<keyword evidence="2" id="KW-0813">Transport</keyword>
<keyword evidence="9" id="KW-0325">Glycoprotein</keyword>
<keyword evidence="4 14" id="KW-1133">Transmembrane helix</keyword>
<feature type="transmembrane region" description="Helical" evidence="14">
    <location>
        <begin position="670"/>
        <end position="688"/>
    </location>
</feature>
<evidence type="ECO:0000256" key="5">
    <source>
        <dbReference type="ARBA" id="ARBA00023018"/>
    </source>
</evidence>
<dbReference type="InterPro" id="IPR001320">
    <property type="entry name" value="Iontro_rcpt_C"/>
</dbReference>
<dbReference type="InterPro" id="IPR028082">
    <property type="entry name" value="Peripla_BP_I"/>
</dbReference>
<feature type="domain" description="Ionotropic glutamate receptor L-glutamate and glycine-binding" evidence="17">
    <location>
        <begin position="549"/>
        <end position="615"/>
    </location>
</feature>
<feature type="transmembrane region" description="Helical" evidence="14">
    <location>
        <begin position="726"/>
        <end position="750"/>
    </location>
</feature>
<keyword evidence="15" id="KW-0732">Signal</keyword>
<keyword evidence="19" id="KW-1185">Reference proteome</keyword>
<dbReference type="Pfam" id="PF00060">
    <property type="entry name" value="Lig_chan"/>
    <property type="match status" value="1"/>
</dbReference>
<evidence type="ECO:0000256" key="8">
    <source>
        <dbReference type="ARBA" id="ARBA00023170"/>
    </source>
</evidence>
<dbReference type="STRING" id="6573.A0A210QZG3"/>
<dbReference type="SUPFAM" id="SSF53822">
    <property type="entry name" value="Periplasmic binding protein-like I"/>
    <property type="match status" value="1"/>
</dbReference>
<keyword evidence="3 14" id="KW-0812">Transmembrane</keyword>
<evidence type="ECO:0000259" key="17">
    <source>
        <dbReference type="SMART" id="SM00918"/>
    </source>
</evidence>
<evidence type="ECO:0000259" key="16">
    <source>
        <dbReference type="SMART" id="SM00079"/>
    </source>
</evidence>
<feature type="chain" id="PRO_5013233542" evidence="15">
    <location>
        <begin position="24"/>
        <end position="967"/>
    </location>
</feature>
<dbReference type="Gene3D" id="3.40.50.2300">
    <property type="match status" value="2"/>
</dbReference>
<dbReference type="PANTHER" id="PTHR18966">
    <property type="entry name" value="IONOTROPIC GLUTAMATE RECEPTOR"/>
    <property type="match status" value="1"/>
</dbReference>
<evidence type="ECO:0000256" key="7">
    <source>
        <dbReference type="ARBA" id="ARBA00023136"/>
    </source>
</evidence>
<evidence type="ECO:0000256" key="2">
    <source>
        <dbReference type="ARBA" id="ARBA00022448"/>
    </source>
</evidence>
<comment type="caution">
    <text evidence="18">The sequence shown here is derived from an EMBL/GenBank/DDBJ whole genome shotgun (WGS) entry which is preliminary data.</text>
</comment>
<keyword evidence="8 18" id="KW-0675">Receptor</keyword>
<feature type="transmembrane region" description="Helical" evidence="14">
    <location>
        <begin position="914"/>
        <end position="934"/>
    </location>
</feature>
<evidence type="ECO:0000256" key="6">
    <source>
        <dbReference type="ARBA" id="ARBA00023065"/>
    </source>
</evidence>
<keyword evidence="7 14" id="KW-0472">Membrane</keyword>
<keyword evidence="12" id="KW-0407">Ion channel</keyword>
<accession>A0A210QZG3</accession>
<dbReference type="SUPFAM" id="SSF53850">
    <property type="entry name" value="Periplasmic binding protein-like II"/>
    <property type="match status" value="1"/>
</dbReference>